<reference evidence="1 2" key="1">
    <citation type="submission" date="2021-01" db="EMBL/GenBank/DDBJ databases">
        <title>Whole genome shotgun sequence of Cellulomonas phragmiteti NBRC 110785.</title>
        <authorList>
            <person name="Komaki H."/>
            <person name="Tamura T."/>
        </authorList>
    </citation>
    <scope>NUCLEOTIDE SEQUENCE [LARGE SCALE GENOMIC DNA]</scope>
    <source>
        <strain evidence="1 2">NBRC 110785</strain>
    </source>
</reference>
<keyword evidence="2" id="KW-1185">Reference proteome</keyword>
<evidence type="ECO:0000313" key="1">
    <source>
        <dbReference type="EMBL" id="GIG39273.1"/>
    </source>
</evidence>
<gene>
    <name evidence="1" type="ORF">Cph01nite_10350</name>
</gene>
<organism evidence="1 2">
    <name type="scientific">Cellulomonas phragmiteti</name>
    <dbReference type="NCBI Taxonomy" id="478780"/>
    <lineage>
        <taxon>Bacteria</taxon>
        <taxon>Bacillati</taxon>
        <taxon>Actinomycetota</taxon>
        <taxon>Actinomycetes</taxon>
        <taxon>Micrococcales</taxon>
        <taxon>Cellulomonadaceae</taxon>
        <taxon>Cellulomonas</taxon>
    </lineage>
</organism>
<sequence length="179" mass="19014">MDAVARVRWAAVGAEGHVARRTSAWWERAVAARERRAPQRLVHAVLEVVVDGTTTRVDMGPTWGRDAGTRRVVATGPVGSRHLARCALLRYEVRVADGPGAVPGVLRVSPDVAVPPDVLDALADVPRRTWGRDEAGAGEMWTSNSVVAWVLVRAGVRSVEPPAGHRAPGWCAGVRAAGG</sequence>
<comment type="caution">
    <text evidence="1">The sequence shown here is derived from an EMBL/GenBank/DDBJ whole genome shotgun (WGS) entry which is preliminary data.</text>
</comment>
<proteinExistence type="predicted"/>
<protein>
    <submittedName>
        <fullName evidence="1">Uncharacterized protein</fullName>
    </submittedName>
</protein>
<name>A0ABQ4DIV1_9CELL</name>
<evidence type="ECO:0000313" key="2">
    <source>
        <dbReference type="Proteomes" id="UP000614741"/>
    </source>
</evidence>
<accession>A0ABQ4DIV1</accession>
<dbReference type="RefSeq" id="WP_203671787.1">
    <property type="nucleotide sequence ID" value="NZ_BONP01000004.1"/>
</dbReference>
<dbReference type="EMBL" id="BONP01000004">
    <property type="protein sequence ID" value="GIG39273.1"/>
    <property type="molecule type" value="Genomic_DNA"/>
</dbReference>
<dbReference type="Proteomes" id="UP000614741">
    <property type="component" value="Unassembled WGS sequence"/>
</dbReference>